<gene>
    <name evidence="1" type="ORF">TO73_1218</name>
</gene>
<proteinExistence type="predicted"/>
<evidence type="ECO:0000313" key="1">
    <source>
        <dbReference type="EMBL" id="ALJ91062.1"/>
    </source>
</evidence>
<organism evidence="1 2">
    <name type="scientific">Thermus aquaticus (strain ATCC BAA-2747 / Y51MC23)</name>
    <dbReference type="NCBI Taxonomy" id="498848"/>
    <lineage>
        <taxon>Bacteria</taxon>
        <taxon>Thermotogati</taxon>
        <taxon>Deinococcota</taxon>
        <taxon>Deinococci</taxon>
        <taxon>Thermales</taxon>
        <taxon>Thermaceae</taxon>
        <taxon>Thermus</taxon>
    </lineage>
</organism>
<evidence type="ECO:0000313" key="2">
    <source>
        <dbReference type="Proteomes" id="UP000058660"/>
    </source>
</evidence>
<keyword evidence="2" id="KW-1185">Reference proteome</keyword>
<accession>A0ABN4IJ81</accession>
<dbReference type="EMBL" id="CP010822">
    <property type="protein sequence ID" value="ALJ91062.1"/>
    <property type="molecule type" value="Genomic_DNA"/>
</dbReference>
<protein>
    <submittedName>
        <fullName evidence="1">Uncharacterized protein</fullName>
    </submittedName>
</protein>
<dbReference type="Proteomes" id="UP000058660">
    <property type="component" value="Chromosome"/>
</dbReference>
<sequence>MLFSYRFLLNSCLGETPGPLPGGLGLEVALLQPDGLAGEL</sequence>
<name>A0ABN4IJ81_THEA5</name>
<reference evidence="2" key="1">
    <citation type="journal article" date="2015" name="PLoS ONE">
        <title>Complete Genome Sequence of Thermus aquaticus Y51MC23.</title>
        <authorList>
            <person name="Brumm P.J."/>
            <person name="Monsma S."/>
            <person name="Keough B."/>
            <person name="Jasinovica S."/>
            <person name="Ferguson E."/>
            <person name="Schoenfeld T."/>
            <person name="Lodes M."/>
            <person name="Mead D.A."/>
        </authorList>
    </citation>
    <scope>NUCLEOTIDE SEQUENCE [LARGE SCALE GENOMIC DNA]</scope>
    <source>
        <strain evidence="2">BAA-2747 / Y51MC23</strain>
    </source>
</reference>